<evidence type="ECO:0000256" key="21">
    <source>
        <dbReference type="SAM" id="MobiDB-lite"/>
    </source>
</evidence>
<dbReference type="GO" id="GO:0016787">
    <property type="term" value="F:hydrolase activity"/>
    <property type="evidence" value="ECO:0007669"/>
    <property type="project" value="UniProtKB-KW"/>
</dbReference>
<comment type="catalytic activity">
    <reaction evidence="17">
        <text>choline(out) + n H(+)(in) = choline(in) + n H(+)(out)</text>
        <dbReference type="Rhea" id="RHEA:75463"/>
        <dbReference type="ChEBI" id="CHEBI:15354"/>
        <dbReference type="ChEBI" id="CHEBI:15378"/>
    </reaction>
</comment>
<evidence type="ECO:0000256" key="2">
    <source>
        <dbReference type="ARBA" id="ARBA00004221"/>
    </source>
</evidence>
<dbReference type="InterPro" id="IPR043502">
    <property type="entry name" value="DNA/RNA_pol_sf"/>
</dbReference>
<evidence type="ECO:0000256" key="4">
    <source>
        <dbReference type="ARBA" id="ARBA00022448"/>
    </source>
</evidence>
<dbReference type="InterPro" id="IPR000863">
    <property type="entry name" value="Sulfotransferase_dom"/>
</dbReference>
<comment type="similarity">
    <text evidence="3">Belongs to the CTL (choline transporter-like) family.</text>
</comment>
<dbReference type="GO" id="GO:0090422">
    <property type="term" value="F:thiamine pyrophosphate transmembrane transporter activity"/>
    <property type="evidence" value="ECO:0007669"/>
    <property type="project" value="TreeGrafter"/>
</dbReference>
<gene>
    <name evidence="26" type="ORF">QTP70_014457</name>
</gene>
<dbReference type="Pfam" id="PF04515">
    <property type="entry name" value="Choline_transpo"/>
    <property type="match status" value="1"/>
</dbReference>
<feature type="transmembrane region" description="Helical" evidence="22">
    <location>
        <begin position="1075"/>
        <end position="1096"/>
    </location>
</feature>
<accession>A0AAE0Q8K2</accession>
<evidence type="ECO:0000256" key="7">
    <source>
        <dbReference type="ARBA" id="ARBA00022679"/>
    </source>
</evidence>
<feature type="domain" description="Reverse transcriptase" evidence="23">
    <location>
        <begin position="341"/>
        <end position="421"/>
    </location>
</feature>
<feature type="transmembrane region" description="Helical" evidence="22">
    <location>
        <begin position="740"/>
        <end position="760"/>
    </location>
</feature>
<feature type="transmembrane region" description="Helical" evidence="22">
    <location>
        <begin position="1034"/>
        <end position="1055"/>
    </location>
</feature>
<keyword evidence="27" id="KW-1185">Reference proteome</keyword>
<evidence type="ECO:0000256" key="1">
    <source>
        <dbReference type="ARBA" id="ARBA00004141"/>
    </source>
</evidence>
<evidence type="ECO:0000259" key="24">
    <source>
        <dbReference type="Pfam" id="PF00685"/>
    </source>
</evidence>
<dbReference type="PANTHER" id="PTHR12385:SF37">
    <property type="entry name" value="CHOLINE TRANSPORTER-LIKE PROTEIN 4"/>
    <property type="match status" value="1"/>
</dbReference>
<keyword evidence="6" id="KW-1003">Cell membrane</keyword>
<evidence type="ECO:0000256" key="16">
    <source>
        <dbReference type="ARBA" id="ARBA00023180"/>
    </source>
</evidence>
<reference evidence="26" key="1">
    <citation type="submission" date="2023-06" db="EMBL/GenBank/DDBJ databases">
        <title>Male Hemibagrus guttatus genome.</title>
        <authorList>
            <person name="Bian C."/>
        </authorList>
    </citation>
    <scope>NUCLEOTIDE SEQUENCE</scope>
    <source>
        <strain evidence="26">Male_cb2023</strain>
        <tissue evidence="26">Muscle</tissue>
    </source>
</reference>
<evidence type="ECO:0000259" key="23">
    <source>
        <dbReference type="Pfam" id="PF00078"/>
    </source>
</evidence>
<keyword evidence="10" id="KW-0540">Nuclease</keyword>
<feature type="domain" description="Sulfotransferase" evidence="24">
    <location>
        <begin position="1"/>
        <end position="66"/>
    </location>
</feature>
<evidence type="ECO:0000256" key="6">
    <source>
        <dbReference type="ARBA" id="ARBA00022475"/>
    </source>
</evidence>
<evidence type="ECO:0000259" key="25">
    <source>
        <dbReference type="Pfam" id="PF17917"/>
    </source>
</evidence>
<feature type="transmembrane region" description="Helical" evidence="22">
    <location>
        <begin position="688"/>
        <end position="706"/>
    </location>
</feature>
<name>A0AAE0Q8K2_9TELE</name>
<evidence type="ECO:0000313" key="27">
    <source>
        <dbReference type="Proteomes" id="UP001274896"/>
    </source>
</evidence>
<keyword evidence="16" id="KW-0325">Glycoprotein</keyword>
<keyword evidence="8 22" id="KW-0812">Transmembrane</keyword>
<dbReference type="Pfam" id="PF00685">
    <property type="entry name" value="Sulfotransfer_1"/>
    <property type="match status" value="1"/>
</dbReference>
<comment type="caution">
    <text evidence="26">The sequence shown here is derived from an EMBL/GenBank/DDBJ whole genome shotgun (WGS) entry which is preliminary data.</text>
</comment>
<keyword evidence="5" id="KW-0050">Antiport</keyword>
<feature type="transmembrane region" description="Helical" evidence="22">
    <location>
        <begin position="461"/>
        <end position="480"/>
    </location>
</feature>
<dbReference type="PANTHER" id="PTHR12385">
    <property type="entry name" value="CHOLINE TRANSPORTER-LIKE (SLC FAMILY 44)"/>
    <property type="match status" value="1"/>
</dbReference>
<dbReference type="GO" id="GO:0015871">
    <property type="term" value="P:choline transport"/>
    <property type="evidence" value="ECO:0007669"/>
    <property type="project" value="TreeGrafter"/>
</dbReference>
<keyword evidence="12" id="KW-0378">Hydrolase</keyword>
<comment type="subcellular location">
    <subcellularLocation>
        <location evidence="2">Apical cell membrane</location>
    </subcellularLocation>
    <subcellularLocation>
        <location evidence="1">Membrane</location>
        <topology evidence="1">Multi-pass membrane protein</topology>
    </subcellularLocation>
</comment>
<dbReference type="InterPro" id="IPR027417">
    <property type="entry name" value="P-loop_NTPase"/>
</dbReference>
<dbReference type="GO" id="GO:0015297">
    <property type="term" value="F:antiporter activity"/>
    <property type="evidence" value="ECO:0007669"/>
    <property type="project" value="UniProtKB-KW"/>
</dbReference>
<protein>
    <recommendedName>
        <fullName evidence="19">Choline transporter-like protein 4</fullName>
    </recommendedName>
    <alternativeName>
        <fullName evidence="20">Solute carrier family 44 member 4</fullName>
    </alternativeName>
</protein>
<proteinExistence type="inferred from homology"/>
<evidence type="ECO:0000256" key="17">
    <source>
        <dbReference type="ARBA" id="ARBA00035093"/>
    </source>
</evidence>
<keyword evidence="7" id="KW-0808">Transferase</keyword>
<dbReference type="Pfam" id="PF17917">
    <property type="entry name" value="RT_RNaseH"/>
    <property type="match status" value="1"/>
</dbReference>
<keyword evidence="9" id="KW-0548">Nucleotidyltransferase</keyword>
<evidence type="ECO:0000256" key="11">
    <source>
        <dbReference type="ARBA" id="ARBA00022759"/>
    </source>
</evidence>
<dbReference type="SUPFAM" id="SSF56672">
    <property type="entry name" value="DNA/RNA polymerases"/>
    <property type="match status" value="1"/>
</dbReference>
<dbReference type="GO" id="GO:0016324">
    <property type="term" value="C:apical plasma membrane"/>
    <property type="evidence" value="ECO:0007669"/>
    <property type="project" value="UniProtKB-SubCell"/>
</dbReference>
<dbReference type="Gene3D" id="3.40.50.300">
    <property type="entry name" value="P-loop containing nucleotide triphosphate hydrolases"/>
    <property type="match status" value="1"/>
</dbReference>
<evidence type="ECO:0000256" key="10">
    <source>
        <dbReference type="ARBA" id="ARBA00022722"/>
    </source>
</evidence>
<keyword evidence="11" id="KW-0255">Endonuclease</keyword>
<keyword evidence="13" id="KW-0695">RNA-directed DNA polymerase</keyword>
<organism evidence="26 27">
    <name type="scientific">Hemibagrus guttatus</name>
    <dbReference type="NCBI Taxonomy" id="175788"/>
    <lineage>
        <taxon>Eukaryota</taxon>
        <taxon>Metazoa</taxon>
        <taxon>Chordata</taxon>
        <taxon>Craniata</taxon>
        <taxon>Vertebrata</taxon>
        <taxon>Euteleostomi</taxon>
        <taxon>Actinopterygii</taxon>
        <taxon>Neopterygii</taxon>
        <taxon>Teleostei</taxon>
        <taxon>Ostariophysi</taxon>
        <taxon>Siluriformes</taxon>
        <taxon>Bagridae</taxon>
        <taxon>Hemibagrus</taxon>
    </lineage>
</organism>
<evidence type="ECO:0000313" key="26">
    <source>
        <dbReference type="EMBL" id="KAK3515323.1"/>
    </source>
</evidence>
<dbReference type="InterPro" id="IPR007603">
    <property type="entry name" value="Choline_transptr-like"/>
</dbReference>
<dbReference type="AlphaFoldDB" id="A0AAE0Q8K2"/>
<evidence type="ECO:0000256" key="19">
    <source>
        <dbReference type="ARBA" id="ARBA00040548"/>
    </source>
</evidence>
<keyword evidence="15 22" id="KW-0472">Membrane</keyword>
<evidence type="ECO:0000256" key="5">
    <source>
        <dbReference type="ARBA" id="ARBA00022449"/>
    </source>
</evidence>
<dbReference type="EMBL" id="JAUCMX010000020">
    <property type="protein sequence ID" value="KAK3515323.1"/>
    <property type="molecule type" value="Genomic_DNA"/>
</dbReference>
<dbReference type="Gene3D" id="3.10.20.370">
    <property type="match status" value="1"/>
</dbReference>
<dbReference type="GO" id="GO:0008146">
    <property type="term" value="F:sulfotransferase activity"/>
    <property type="evidence" value="ECO:0007669"/>
    <property type="project" value="InterPro"/>
</dbReference>
<evidence type="ECO:0000256" key="15">
    <source>
        <dbReference type="ARBA" id="ARBA00023136"/>
    </source>
</evidence>
<dbReference type="GO" id="GO:0003964">
    <property type="term" value="F:RNA-directed DNA polymerase activity"/>
    <property type="evidence" value="ECO:0007669"/>
    <property type="project" value="UniProtKB-KW"/>
</dbReference>
<feature type="region of interest" description="Disordered" evidence="21">
    <location>
        <begin position="258"/>
        <end position="279"/>
    </location>
</feature>
<keyword evidence="14 22" id="KW-1133">Transmembrane helix</keyword>
<feature type="transmembrane region" description="Helical" evidence="22">
    <location>
        <begin position="661"/>
        <end position="682"/>
    </location>
</feature>
<comment type="catalytic activity">
    <reaction evidence="18">
        <text>thiamine diphosphate(out) = thiamine diphosphate(in)</text>
        <dbReference type="Rhea" id="RHEA:75471"/>
        <dbReference type="ChEBI" id="CHEBI:58937"/>
    </reaction>
</comment>
<feature type="transmembrane region" description="Helical" evidence="22">
    <location>
        <begin position="966"/>
        <end position="989"/>
    </location>
</feature>
<dbReference type="InterPro" id="IPR000477">
    <property type="entry name" value="RT_dom"/>
</dbReference>
<dbReference type="GO" id="GO:0004519">
    <property type="term" value="F:endonuclease activity"/>
    <property type="evidence" value="ECO:0007669"/>
    <property type="project" value="UniProtKB-KW"/>
</dbReference>
<evidence type="ECO:0000256" key="3">
    <source>
        <dbReference type="ARBA" id="ARBA00007168"/>
    </source>
</evidence>
<evidence type="ECO:0000256" key="9">
    <source>
        <dbReference type="ARBA" id="ARBA00022695"/>
    </source>
</evidence>
<dbReference type="InterPro" id="IPR041373">
    <property type="entry name" value="RT_RNaseH"/>
</dbReference>
<evidence type="ECO:0000256" key="18">
    <source>
        <dbReference type="ARBA" id="ARBA00036880"/>
    </source>
</evidence>
<sequence length="1139" mass="128216">MIQDLHGALERMLLFLGKSLSKDALNRVTEHCEFKTMKQNKMSNYSLVPEAMMDSKKSAFLRKAEVWTGLRTIRARNVCINKIQRVHSSGCKFHILMEFRENRLEICMIETSGDKQSVGLKSFTTAPILRYPDPSRPFIIEVDTSSCGIGAVLSQHHGNPGKVNPCAYFSPKLTPVEVNYDVRVLSIKAALEVWQHWLDGARYPSLVLTDHYNLEYLHNARRLNPRQATIFTVLHKDSLHSNASWVTSRLFPWSGEPSEVPAMGPSQPGSLGKCPCPSADGHTKQQIQADCRRCPHPRFQVGQQVYQYSNTVLSPAAVQKLQAVHQQYSFHGTLAEEGKKSKRDLEKAYDRVPREELWYCMRKSGVAEKYVRVVQDMYERSRCAIGQTEEFIVEVGLHQGSALSPFLFAIVMDQLLEEYKTPDVTKHGICYKRPYGEPAPYDPTFSGPVHKRACTDVLCCIAFFAAMVGYVILGGAAWLYGNPQYIIYQQNSAGGFCGIGPNVGKPNLFYFDVLKCAAAASVTATTFKGLQCPMTQVCVKSCPSAFWFLPPKAFIAGAKPSEFFQQELCDPSLDLARTTLTVQEILNKDLCPAYYMPTKQVQGKCLPNFDPKSIPSDFTVPGLTLDEKTLKNIMDATSALRSGFNAKSIIVRIIEDLAFTWYWILIGLVITLVVSMVLILLMRFCVSMVVVLLLVGVLSVGAYGIYQCYQGYQAIINSQLTLSDLSLQSKMSDILQVKEIWLAFLVIVSLLEFILLMLFVSCLRKGFVSALAMMKQCSKAMGAMLSVMAFPLVTFLLVTLCLSFCTVSSINLATSGLPVYYKVGLNSSNPECAAITGNQPCVPETFKASDYPNCPVRCVFAKYDEEDGFFQRNTKYFQIYNFLACFWCLHFIITLSQCTLARIFSAYYWSPSKPQTIARSTLSKALFQILRYHTGSLAFGAIFVTMFQGIRIVLEYLKNVTKGGRRCSWCCCPLMIMLKLCFCTLDKVIKYFNRNAYIMIAIYGDNFFMSARNTCMLWGRNKDRVLVVDRVTDLLLFFGRFLVVGAIGILAFCFFSGELRVSADIYQAELLNYCWLPILVLMVGSYFIALGCFSVYSMGVDTFTLCVMDDVERNDGTMQRPYMSRSMMEILHKQKDFDV</sequence>
<dbReference type="Proteomes" id="UP001274896">
    <property type="component" value="Unassembled WGS sequence"/>
</dbReference>
<evidence type="ECO:0000256" key="13">
    <source>
        <dbReference type="ARBA" id="ARBA00022918"/>
    </source>
</evidence>
<dbReference type="SUPFAM" id="SSF52540">
    <property type="entry name" value="P-loop containing nucleoside triphosphate hydrolases"/>
    <property type="match status" value="1"/>
</dbReference>
<feature type="transmembrane region" description="Helical" evidence="22">
    <location>
        <begin position="879"/>
        <end position="909"/>
    </location>
</feature>
<evidence type="ECO:0000256" key="14">
    <source>
        <dbReference type="ARBA" id="ARBA00022989"/>
    </source>
</evidence>
<feature type="domain" description="Reverse transcriptase RNase H-like" evidence="25">
    <location>
        <begin position="133"/>
        <end position="234"/>
    </location>
</feature>
<feature type="transmembrane region" description="Helical" evidence="22">
    <location>
        <begin position="780"/>
        <end position="805"/>
    </location>
</feature>
<dbReference type="Pfam" id="PF00078">
    <property type="entry name" value="RVT_1"/>
    <property type="match status" value="1"/>
</dbReference>
<evidence type="ECO:0000256" key="12">
    <source>
        <dbReference type="ARBA" id="ARBA00022801"/>
    </source>
</evidence>
<evidence type="ECO:0000256" key="20">
    <source>
        <dbReference type="ARBA" id="ARBA00042285"/>
    </source>
</evidence>
<evidence type="ECO:0000256" key="22">
    <source>
        <dbReference type="SAM" id="Phobius"/>
    </source>
</evidence>
<feature type="transmembrane region" description="Helical" evidence="22">
    <location>
        <begin position="929"/>
        <end position="954"/>
    </location>
</feature>
<evidence type="ECO:0000256" key="8">
    <source>
        <dbReference type="ARBA" id="ARBA00022692"/>
    </source>
</evidence>
<keyword evidence="4" id="KW-0813">Transport</keyword>